<dbReference type="InterPro" id="IPR036397">
    <property type="entry name" value="RNaseH_sf"/>
</dbReference>
<dbReference type="SUPFAM" id="SSF50630">
    <property type="entry name" value="Acid proteases"/>
    <property type="match status" value="1"/>
</dbReference>
<evidence type="ECO:0000256" key="6">
    <source>
        <dbReference type="ARBA" id="ARBA00022918"/>
    </source>
</evidence>
<dbReference type="InterPro" id="IPR001995">
    <property type="entry name" value="Peptidase_A2_cat"/>
</dbReference>
<dbReference type="Gene3D" id="3.30.420.10">
    <property type="entry name" value="Ribonuclease H-like superfamily/Ribonuclease H"/>
    <property type="match status" value="1"/>
</dbReference>
<dbReference type="Proteomes" id="UP001152320">
    <property type="component" value="Unassembled WGS sequence"/>
</dbReference>
<organism evidence="9 10">
    <name type="scientific">Holothuria leucospilota</name>
    <name type="common">Black long sea cucumber</name>
    <name type="synonym">Mertensiothuria leucospilota</name>
    <dbReference type="NCBI Taxonomy" id="206669"/>
    <lineage>
        <taxon>Eukaryota</taxon>
        <taxon>Metazoa</taxon>
        <taxon>Echinodermata</taxon>
        <taxon>Eleutherozoa</taxon>
        <taxon>Echinozoa</taxon>
        <taxon>Holothuroidea</taxon>
        <taxon>Aspidochirotacea</taxon>
        <taxon>Aspidochirotida</taxon>
        <taxon>Holothuriidae</taxon>
        <taxon>Holothuria</taxon>
    </lineage>
</organism>
<dbReference type="SUPFAM" id="SSF53098">
    <property type="entry name" value="Ribonuclease H-like"/>
    <property type="match status" value="1"/>
</dbReference>
<evidence type="ECO:0000259" key="7">
    <source>
        <dbReference type="PROSITE" id="PS50175"/>
    </source>
</evidence>
<keyword evidence="3" id="KW-0540">Nuclease</keyword>
<dbReference type="GO" id="GO:0015074">
    <property type="term" value="P:DNA integration"/>
    <property type="evidence" value="ECO:0007669"/>
    <property type="project" value="InterPro"/>
</dbReference>
<dbReference type="InterPro" id="IPR041588">
    <property type="entry name" value="Integrase_H2C2"/>
</dbReference>
<dbReference type="SUPFAM" id="SSF56672">
    <property type="entry name" value="DNA/RNA polymerases"/>
    <property type="match status" value="1"/>
</dbReference>
<dbReference type="Gene3D" id="4.10.60.10">
    <property type="entry name" value="Zinc finger, CCHC-type"/>
    <property type="match status" value="1"/>
</dbReference>
<evidence type="ECO:0000256" key="4">
    <source>
        <dbReference type="ARBA" id="ARBA00022759"/>
    </source>
</evidence>
<protein>
    <recommendedName>
        <fullName evidence="11">Endonuclease</fullName>
    </recommendedName>
</protein>
<gene>
    <name evidence="9" type="ORF">HOLleu_44083</name>
</gene>
<dbReference type="InterPro" id="IPR021109">
    <property type="entry name" value="Peptidase_aspartic_dom_sf"/>
</dbReference>
<dbReference type="GO" id="GO:0003964">
    <property type="term" value="F:RNA-directed DNA polymerase activity"/>
    <property type="evidence" value="ECO:0007669"/>
    <property type="project" value="UniProtKB-KW"/>
</dbReference>
<dbReference type="PROSITE" id="PS50175">
    <property type="entry name" value="ASP_PROT_RETROV"/>
    <property type="match status" value="1"/>
</dbReference>
<dbReference type="FunFam" id="1.10.340.70:FF:000003">
    <property type="entry name" value="Protein CBG25708"/>
    <property type="match status" value="1"/>
</dbReference>
<dbReference type="FunFam" id="3.30.420.10:FF:000063">
    <property type="entry name" value="Retrovirus-related Pol polyprotein from transposon 297-like Protein"/>
    <property type="match status" value="1"/>
</dbReference>
<feature type="domain" description="Integrase catalytic" evidence="8">
    <location>
        <begin position="695"/>
        <end position="864"/>
    </location>
</feature>
<dbReference type="Pfam" id="PF13975">
    <property type="entry name" value="gag-asp_proteas"/>
    <property type="match status" value="1"/>
</dbReference>
<evidence type="ECO:0000256" key="5">
    <source>
        <dbReference type="ARBA" id="ARBA00022801"/>
    </source>
</evidence>
<dbReference type="SMART" id="SM00343">
    <property type="entry name" value="ZnF_C2HC"/>
    <property type="match status" value="2"/>
</dbReference>
<keyword evidence="5" id="KW-0378">Hydrolase</keyword>
<evidence type="ECO:0000313" key="9">
    <source>
        <dbReference type="EMBL" id="KAJ8018108.1"/>
    </source>
</evidence>
<dbReference type="InterPro" id="IPR001969">
    <property type="entry name" value="Aspartic_peptidase_AS"/>
</dbReference>
<reference evidence="9" key="1">
    <citation type="submission" date="2021-10" db="EMBL/GenBank/DDBJ databases">
        <title>Tropical sea cucumber genome reveals ecological adaptation and Cuvierian tubules defense mechanism.</title>
        <authorList>
            <person name="Chen T."/>
        </authorList>
    </citation>
    <scope>NUCLEOTIDE SEQUENCE</scope>
    <source>
        <strain evidence="9">Nanhai2018</strain>
        <tissue evidence="9">Muscle</tissue>
    </source>
</reference>
<keyword evidence="1" id="KW-0808">Transferase</keyword>
<evidence type="ECO:0008006" key="11">
    <source>
        <dbReference type="Google" id="ProtNLM"/>
    </source>
</evidence>
<dbReference type="GO" id="GO:0003676">
    <property type="term" value="F:nucleic acid binding"/>
    <property type="evidence" value="ECO:0007669"/>
    <property type="project" value="InterPro"/>
</dbReference>
<evidence type="ECO:0000259" key="8">
    <source>
        <dbReference type="PROSITE" id="PS50994"/>
    </source>
</evidence>
<feature type="domain" description="Peptidase A2" evidence="7">
    <location>
        <begin position="317"/>
        <end position="332"/>
    </location>
</feature>
<dbReference type="PANTHER" id="PTHR37984:SF9">
    <property type="entry name" value="INTEGRASE CATALYTIC DOMAIN-CONTAINING PROTEIN"/>
    <property type="match status" value="1"/>
</dbReference>
<accession>A0A9Q1BAD6</accession>
<dbReference type="PROSITE" id="PS00141">
    <property type="entry name" value="ASP_PROTEASE"/>
    <property type="match status" value="1"/>
</dbReference>
<dbReference type="Pfam" id="PF00665">
    <property type="entry name" value="rve"/>
    <property type="match status" value="1"/>
</dbReference>
<dbReference type="Gene3D" id="1.10.340.70">
    <property type="match status" value="1"/>
</dbReference>
<dbReference type="InterPro" id="IPR012337">
    <property type="entry name" value="RNaseH-like_sf"/>
</dbReference>
<proteinExistence type="predicted"/>
<dbReference type="OrthoDB" id="775972at2759"/>
<dbReference type="EMBL" id="JAIZAY010000627">
    <property type="protein sequence ID" value="KAJ8018108.1"/>
    <property type="molecule type" value="Genomic_DNA"/>
</dbReference>
<comment type="caution">
    <text evidence="9">The sequence shown here is derived from an EMBL/GenBank/DDBJ whole genome shotgun (WGS) entry which is preliminary data.</text>
</comment>
<name>A0A9Q1BAD6_HOLLE</name>
<dbReference type="GO" id="GO:0004519">
    <property type="term" value="F:endonuclease activity"/>
    <property type="evidence" value="ECO:0007669"/>
    <property type="project" value="UniProtKB-KW"/>
</dbReference>
<dbReference type="Gene3D" id="3.10.10.10">
    <property type="entry name" value="HIV Type 1 Reverse Transcriptase, subunit A, domain 1"/>
    <property type="match status" value="1"/>
</dbReference>
<evidence type="ECO:0000256" key="2">
    <source>
        <dbReference type="ARBA" id="ARBA00022695"/>
    </source>
</evidence>
<evidence type="ECO:0000256" key="3">
    <source>
        <dbReference type="ARBA" id="ARBA00022722"/>
    </source>
</evidence>
<dbReference type="InterPro" id="IPR043502">
    <property type="entry name" value="DNA/RNA_pol_sf"/>
</dbReference>
<dbReference type="SUPFAM" id="SSF57756">
    <property type="entry name" value="Retrovirus zinc finger-like domains"/>
    <property type="match status" value="1"/>
</dbReference>
<evidence type="ECO:0000256" key="1">
    <source>
        <dbReference type="ARBA" id="ARBA00022679"/>
    </source>
</evidence>
<evidence type="ECO:0000313" key="10">
    <source>
        <dbReference type="Proteomes" id="UP001152320"/>
    </source>
</evidence>
<keyword evidence="6" id="KW-0695">RNA-directed DNA polymerase</keyword>
<keyword evidence="4" id="KW-0255">Endonuclease</keyword>
<dbReference type="GO" id="GO:0008270">
    <property type="term" value="F:zinc ion binding"/>
    <property type="evidence" value="ECO:0007669"/>
    <property type="project" value="InterPro"/>
</dbReference>
<dbReference type="InterPro" id="IPR036875">
    <property type="entry name" value="Znf_CCHC_sf"/>
</dbReference>
<dbReference type="AlphaFoldDB" id="A0A9Q1BAD6"/>
<dbReference type="InterPro" id="IPR050951">
    <property type="entry name" value="Retrovirus_Pol_polyprotein"/>
</dbReference>
<dbReference type="GO" id="GO:0006508">
    <property type="term" value="P:proteolysis"/>
    <property type="evidence" value="ECO:0007669"/>
    <property type="project" value="InterPro"/>
</dbReference>
<dbReference type="Pfam" id="PF17921">
    <property type="entry name" value="Integrase_H2C2"/>
    <property type="match status" value="1"/>
</dbReference>
<dbReference type="InterPro" id="IPR001878">
    <property type="entry name" value="Znf_CCHC"/>
</dbReference>
<dbReference type="GO" id="GO:0004190">
    <property type="term" value="F:aspartic-type endopeptidase activity"/>
    <property type="evidence" value="ECO:0007669"/>
    <property type="project" value="InterPro"/>
</dbReference>
<keyword evidence="10" id="KW-1185">Reference proteome</keyword>
<dbReference type="Gene3D" id="2.40.70.10">
    <property type="entry name" value="Acid Proteases"/>
    <property type="match status" value="1"/>
</dbReference>
<keyword evidence="2" id="KW-0548">Nucleotidyltransferase</keyword>
<dbReference type="PANTHER" id="PTHR37984">
    <property type="entry name" value="PROTEIN CBG26694"/>
    <property type="match status" value="1"/>
</dbReference>
<dbReference type="InterPro" id="IPR001584">
    <property type="entry name" value="Integrase_cat-core"/>
</dbReference>
<dbReference type="PROSITE" id="PS50994">
    <property type="entry name" value="INTEGRASE"/>
    <property type="match status" value="1"/>
</dbReference>
<sequence>MATPIQISPPGQFSFKSDDWEQWSKRFERFRSACGLKDKSQSVQIDTLIYCMGEQAEEIFNSFVFTPSGEGADATLTYACVKGKFQDHFIARRNIIYERAKFNKCKQNDSETVDQFITRLYNLAEHCDYGTLKEELIRDRIVVGIRDLKLQQKLQLNSELTLEKAKTTVRLNERVQKEHESMTREDITEKPVAIDKVYQKSSKGPKPKGKCFRCGNRTHPKKFCPAKDSTCRKCGLVGHWVKFCKTKFKSKQKAVQSVNENTEFNACDSDDSRDLSDSETELTANVNYSFIGKIYSTGKQNSQWRVQLGLNGNDNKVNFIIDTGADVTILPEKVFKDIGLKIKLEKPSKSLHGANKSKLLCVGQFCANLKSSMANSDQMIYVVKDCTTPLLGKPAIEALDIVRIVNNVQVESKHPKLFSGLGVMEGKYDIKLSENYTPYAVNAPRKVSSVPLYKMIKKKLYDLETQGVIFKVSEPTEFCAPMVPVPKRNKKGDIVDVRICVDYTKLNKFRIRLMRYNFSIKHIPGKELIVPDTLSRAPCKTNPSQESSVLLKEVESYARYVVSEVAVTPNCMCKMQWEQQNDVICSKLIEYCKSGWPDISLSGVLKVYYPFRAEINYIDGILMRGTRIIVPCSMRLEILDKLHEGHQGIGKCRERAKASVWWPGLSNQISDLVHKCTTCIHNSQEVREPMIPSDFPYRPWEKIGADLFSLHGTTYLVVVDYYSRFIEIAKLDYLKTRSLDVILHLKSMFARHGVPDILRSDNGPQFSIWEFTKFAKDYGFDHVTSSPLYSQANGEVERAVKTVKGLLKKSGDPYLSLMAYRATPLGNGYSPAELLFGRRLKTTIPTAPSLLTPTLPDQRKLRAHEEKYRQKYKLGYDKRHRVVQSVPELKPGTQVFVRDSQTRGIIQRKLNEPSSYEVLTPRQTLRRNRKYLVNCEHETGECTLPKGVNDYLLDLAEGSAKEERESFKTKDTDQVKDNIKGAAVPAPYHTRYGRQVKPVRRLNM</sequence>